<reference evidence="1 2" key="1">
    <citation type="submission" date="2020-08" db="EMBL/GenBank/DDBJ databases">
        <authorList>
            <person name="Newling K."/>
            <person name="Davey J."/>
            <person name="Forrester S."/>
        </authorList>
    </citation>
    <scope>NUCLEOTIDE SEQUENCE [LARGE SCALE GENOMIC DNA]</scope>
    <source>
        <strain evidence="2">Crithidia deanei Carvalho (ATCC PRA-265)</strain>
    </source>
</reference>
<keyword evidence="2" id="KW-1185">Reference proteome</keyword>
<proteinExistence type="predicted"/>
<dbReference type="Proteomes" id="UP000515908">
    <property type="component" value="Chromosome 15"/>
</dbReference>
<evidence type="ECO:0000313" key="1">
    <source>
        <dbReference type="EMBL" id="CAD2219831.1"/>
    </source>
</evidence>
<protein>
    <submittedName>
        <fullName evidence="1">Uncharacterized protein</fullName>
    </submittedName>
</protein>
<dbReference type="EMBL" id="LR877159">
    <property type="protein sequence ID" value="CAD2219831.1"/>
    <property type="molecule type" value="Genomic_DNA"/>
</dbReference>
<evidence type="ECO:0000313" key="2">
    <source>
        <dbReference type="Proteomes" id="UP000515908"/>
    </source>
</evidence>
<dbReference type="VEuPathDB" id="TriTrypDB:ADEAN_000734400"/>
<accession>A0A7G2CLN3</accession>
<organism evidence="1 2">
    <name type="scientific">Angomonas deanei</name>
    <dbReference type="NCBI Taxonomy" id="59799"/>
    <lineage>
        <taxon>Eukaryota</taxon>
        <taxon>Discoba</taxon>
        <taxon>Euglenozoa</taxon>
        <taxon>Kinetoplastea</taxon>
        <taxon>Metakinetoplastina</taxon>
        <taxon>Trypanosomatida</taxon>
        <taxon>Trypanosomatidae</taxon>
        <taxon>Strigomonadinae</taxon>
        <taxon>Angomonas</taxon>
    </lineage>
</organism>
<gene>
    <name evidence="1" type="ORF">ADEAN_000734400</name>
</gene>
<name>A0A7G2CLN3_9TRYP</name>
<dbReference type="AlphaFoldDB" id="A0A7G2CLN3"/>
<sequence length="139" mass="16040">MHASDSHLRPHNALLAAALLSKSETTQDDSLRDFAASLARYPIPILHPSAAVCVCHSSVAHLDYLREAIQTVYQNTPTREEFLKQASPFRFVASDTYREWLRGEYEKSEHHHHHKDSRYVPVDFFCHGWRKKGKEGEKK</sequence>